<dbReference type="HOGENOM" id="CLU_009736_3_3_9"/>
<evidence type="ECO:0000256" key="3">
    <source>
        <dbReference type="ARBA" id="ARBA00022722"/>
    </source>
</evidence>
<dbReference type="eggNOG" id="COG0608">
    <property type="taxonomic scope" value="Bacteria"/>
</dbReference>
<evidence type="ECO:0000256" key="1">
    <source>
        <dbReference type="ARBA" id="ARBA00005915"/>
    </source>
</evidence>
<gene>
    <name evidence="10" type="primary">recJ</name>
    <name evidence="10" type="ORF">CLOSTMETH_01171</name>
</gene>
<organism evidence="10 11">
    <name type="scientific">[Clostridium] methylpentosum DSM 5476</name>
    <dbReference type="NCBI Taxonomy" id="537013"/>
    <lineage>
        <taxon>Bacteria</taxon>
        <taxon>Bacillati</taxon>
        <taxon>Bacillota</taxon>
        <taxon>Clostridia</taxon>
        <taxon>Eubacteriales</taxon>
        <taxon>Oscillospiraceae</taxon>
        <taxon>Oscillospiraceae incertae sedis</taxon>
    </lineage>
</organism>
<evidence type="ECO:0000256" key="5">
    <source>
        <dbReference type="ARBA" id="ARBA00022839"/>
    </source>
</evidence>
<reference evidence="10 11" key="2">
    <citation type="submission" date="2009-02" db="EMBL/GenBank/DDBJ databases">
        <title>Draft genome sequence of Clostridium methylpentosum (DSM 5476).</title>
        <authorList>
            <person name="Sudarsanam P."/>
            <person name="Ley R."/>
            <person name="Guruge J."/>
            <person name="Turnbaugh P.J."/>
            <person name="Mahowald M."/>
            <person name="Liep D."/>
            <person name="Gordon J."/>
        </authorList>
    </citation>
    <scope>NUCLEOTIDE SEQUENCE [LARGE SCALE GENOMIC DNA]</scope>
    <source>
        <strain evidence="10 11">DSM 5476</strain>
    </source>
</reference>
<dbReference type="Proteomes" id="UP000003340">
    <property type="component" value="Unassembled WGS sequence"/>
</dbReference>
<evidence type="ECO:0000256" key="2">
    <source>
        <dbReference type="ARBA" id="ARBA00019841"/>
    </source>
</evidence>
<dbReference type="EMBL" id="ACEC01000041">
    <property type="protein sequence ID" value="EEG31229.1"/>
    <property type="molecule type" value="Genomic_DNA"/>
</dbReference>
<feature type="domain" description="RecJ OB" evidence="9">
    <location>
        <begin position="452"/>
        <end position="557"/>
    </location>
</feature>
<keyword evidence="5 10" id="KW-0269">Exonuclease</keyword>
<keyword evidence="3" id="KW-0540">Nuclease</keyword>
<dbReference type="Gene3D" id="3.10.310.30">
    <property type="match status" value="1"/>
</dbReference>
<dbReference type="GO" id="GO:0003676">
    <property type="term" value="F:nucleic acid binding"/>
    <property type="evidence" value="ECO:0007669"/>
    <property type="project" value="InterPro"/>
</dbReference>
<dbReference type="Gene3D" id="3.90.1640.30">
    <property type="match status" value="1"/>
</dbReference>
<dbReference type="Pfam" id="PF01368">
    <property type="entry name" value="DHH"/>
    <property type="match status" value="1"/>
</dbReference>
<dbReference type="Pfam" id="PF02272">
    <property type="entry name" value="DHHA1"/>
    <property type="match status" value="1"/>
</dbReference>
<dbReference type="InterPro" id="IPR051673">
    <property type="entry name" value="SSDNA_exonuclease_RecJ"/>
</dbReference>
<dbReference type="InterPro" id="IPR003156">
    <property type="entry name" value="DHHA1_dom"/>
</dbReference>
<dbReference type="InterPro" id="IPR038763">
    <property type="entry name" value="DHH_sf"/>
</dbReference>
<dbReference type="SUPFAM" id="SSF64182">
    <property type="entry name" value="DHH phosphoesterases"/>
    <property type="match status" value="1"/>
</dbReference>
<evidence type="ECO:0000313" key="10">
    <source>
        <dbReference type="EMBL" id="EEG31229.1"/>
    </source>
</evidence>
<reference evidence="10 11" key="1">
    <citation type="submission" date="2009-01" db="EMBL/GenBank/DDBJ databases">
        <authorList>
            <person name="Fulton L."/>
            <person name="Clifton S."/>
            <person name="Fulton B."/>
            <person name="Xu J."/>
            <person name="Minx P."/>
            <person name="Pepin K.H."/>
            <person name="Johnson M."/>
            <person name="Bhonagiri V."/>
            <person name="Nash W.E."/>
            <person name="Mardis E.R."/>
            <person name="Wilson R.K."/>
        </authorList>
    </citation>
    <scope>NUCLEOTIDE SEQUENCE [LARGE SCALE GENOMIC DNA]</scope>
    <source>
        <strain evidence="10 11">DSM 5476</strain>
    </source>
</reference>
<evidence type="ECO:0000256" key="4">
    <source>
        <dbReference type="ARBA" id="ARBA00022801"/>
    </source>
</evidence>
<keyword evidence="6" id="KW-0175">Coiled coil</keyword>
<dbReference type="PANTHER" id="PTHR30255">
    <property type="entry name" value="SINGLE-STRANDED-DNA-SPECIFIC EXONUCLEASE RECJ"/>
    <property type="match status" value="1"/>
</dbReference>
<sequence length="678" mass="74754">MGFRKWQYRAGAEERIQEIEETFGVSRFLAGILATRGLQDDQINDLLGETELESPFALKDMDKAVERINRAVEAGEKIAVYGDYDCDGITSTAVLCTYLSSIGAEVTHYIPERDDGGYGLNRPALDHLKGEGVQLLITVDNGITAVEEADYAAQLGMELIITDHHRVGDTLPQAVAVIDPQREDCPSRYKFLAGVGVAFKLVAAMEDGDYESTFSYFGDLVAIGTVGDVVPLTGENRTIVKRGLKQIEFSENIGLGAIFDKAKIAKTNVTSQYIAFGIVPRINAAGRFGMANKVFDLLMCEDEKQCKKMATELNQLNMQRQEIEQEIQQQIREELTANPRKLYNRVLVFAREGWPHGIIGIVSARVTETYGRPSVLLAIEEGGVARGSARSVDGFSIYEALDANRSLCEKMGGHSAAAGLTIKAENIPALEQGLNDYAREHCERMPEPTYQIDFTVNASDLTVQNVNSLAMLEPFGAQSPSPLFLIKNARLDAVVPLSGGKHIKLKLITETGIIQAIYFGVQRSCFYYQPGAVLNLLVALDISFFNGVQTVSVKVKDVRPVTFEQYKFFSAKRTFETIMRGEPVSPRLKASILPSRKEFAAIYTMLKNSKVFEGGPEQLYNVILRSGINFCKLSVILEVLAEKKLIEIAIDSSSIKVLPAPGKVDVFSSELLHRIEAM</sequence>
<dbReference type="GO" id="GO:0006310">
    <property type="term" value="P:DNA recombination"/>
    <property type="evidence" value="ECO:0007669"/>
    <property type="project" value="InterPro"/>
</dbReference>
<dbReference type="AlphaFoldDB" id="C0EBF3"/>
<dbReference type="GO" id="GO:0006281">
    <property type="term" value="P:DNA repair"/>
    <property type="evidence" value="ECO:0007669"/>
    <property type="project" value="InterPro"/>
</dbReference>
<proteinExistence type="inferred from homology"/>
<keyword evidence="11" id="KW-1185">Reference proteome</keyword>
<evidence type="ECO:0000313" key="11">
    <source>
        <dbReference type="Proteomes" id="UP000003340"/>
    </source>
</evidence>
<evidence type="ECO:0000259" key="7">
    <source>
        <dbReference type="Pfam" id="PF01368"/>
    </source>
</evidence>
<feature type="domain" description="DDH" evidence="7">
    <location>
        <begin position="77"/>
        <end position="225"/>
    </location>
</feature>
<protein>
    <recommendedName>
        <fullName evidence="2">Single-stranded-DNA-specific exonuclease RecJ</fullName>
    </recommendedName>
</protein>
<dbReference type="InterPro" id="IPR004610">
    <property type="entry name" value="RecJ"/>
</dbReference>
<dbReference type="GO" id="GO:0008409">
    <property type="term" value="F:5'-3' exonuclease activity"/>
    <property type="evidence" value="ECO:0007669"/>
    <property type="project" value="InterPro"/>
</dbReference>
<feature type="coiled-coil region" evidence="6">
    <location>
        <begin position="306"/>
        <end position="333"/>
    </location>
</feature>
<dbReference type="InterPro" id="IPR001667">
    <property type="entry name" value="DDH_dom"/>
</dbReference>
<dbReference type="PANTHER" id="PTHR30255:SF2">
    <property type="entry name" value="SINGLE-STRANDED-DNA-SPECIFIC EXONUCLEASE RECJ"/>
    <property type="match status" value="1"/>
</dbReference>
<dbReference type="Pfam" id="PF17768">
    <property type="entry name" value="RecJ_OB"/>
    <property type="match status" value="1"/>
</dbReference>
<evidence type="ECO:0000259" key="8">
    <source>
        <dbReference type="Pfam" id="PF02272"/>
    </source>
</evidence>
<keyword evidence="4 10" id="KW-0378">Hydrolase</keyword>
<comment type="similarity">
    <text evidence="1">Belongs to the RecJ family.</text>
</comment>
<comment type="caution">
    <text evidence="10">The sequence shown here is derived from an EMBL/GenBank/DDBJ whole genome shotgun (WGS) entry which is preliminary data.</text>
</comment>
<accession>C0EBF3</accession>
<name>C0EBF3_9FIRM</name>
<dbReference type="InterPro" id="IPR041122">
    <property type="entry name" value="RecJ_OB"/>
</dbReference>
<evidence type="ECO:0000256" key="6">
    <source>
        <dbReference type="SAM" id="Coils"/>
    </source>
</evidence>
<evidence type="ECO:0000259" key="9">
    <source>
        <dbReference type="Pfam" id="PF17768"/>
    </source>
</evidence>
<feature type="domain" description="DHHA1" evidence="8">
    <location>
        <begin position="346"/>
        <end position="439"/>
    </location>
</feature>
<dbReference type="STRING" id="537013.CLOSTMETH_01171"/>
<dbReference type="NCBIfam" id="TIGR00644">
    <property type="entry name" value="recJ"/>
    <property type="match status" value="1"/>
</dbReference>